<gene>
    <name evidence="1" type="ORF">AL399_01485</name>
</gene>
<accession>A0A0Q4B9D6</accession>
<comment type="caution">
    <text evidence="1">The sequence shown here is derived from an EMBL/GenBank/DDBJ whole genome shotgun (WGS) entry which is preliminary data.</text>
</comment>
<evidence type="ECO:0000313" key="2">
    <source>
        <dbReference type="Proteomes" id="UP000054172"/>
    </source>
</evidence>
<name>A0A0Q4B9D6_9BACT</name>
<dbReference type="AlphaFoldDB" id="A0A0Q4B9D6"/>
<sequence>MTVRDVATEGGMYARMVGRTGGEIFAKTAKIPPLQSGVGGEGLARRIAPIAAVCLPPIGIYGLYHAALVREGTRYARHLPYQGHDSKSRQLIEM</sequence>
<reference evidence="1" key="1">
    <citation type="submission" date="2015-08" db="EMBL/GenBank/DDBJ databases">
        <title>Candidatus Bacteriodes Periocalifornicus.</title>
        <authorList>
            <person name="McLean J.S."/>
            <person name="Kelley S."/>
        </authorList>
    </citation>
    <scope>NUCLEOTIDE SEQUENCE [LARGE SCALE GENOMIC DNA]</scope>
    <source>
        <strain evidence="1">12B</strain>
    </source>
</reference>
<organism evidence="1 2">
    <name type="scientific">Candidatus [Bacteroides] periocalifornicus</name>
    <dbReference type="NCBI Taxonomy" id="1702214"/>
    <lineage>
        <taxon>Bacteria</taxon>
        <taxon>Pseudomonadati</taxon>
        <taxon>Bacteroidota</taxon>
    </lineage>
</organism>
<keyword evidence="2" id="KW-1185">Reference proteome</keyword>
<proteinExistence type="predicted"/>
<dbReference type="EMBL" id="LIIK01000004">
    <property type="protein sequence ID" value="KQM09468.1"/>
    <property type="molecule type" value="Genomic_DNA"/>
</dbReference>
<dbReference type="PATRIC" id="fig|1702214.3.peg.1891"/>
<evidence type="ECO:0000313" key="1">
    <source>
        <dbReference type="EMBL" id="KQM09468.1"/>
    </source>
</evidence>
<dbReference type="Proteomes" id="UP000054172">
    <property type="component" value="Unassembled WGS sequence"/>
</dbReference>
<protein>
    <submittedName>
        <fullName evidence="1">Uncharacterized protein</fullName>
    </submittedName>
</protein>